<dbReference type="Proteomes" id="UP000632195">
    <property type="component" value="Unassembled WGS sequence"/>
</dbReference>
<keyword evidence="3" id="KW-1185">Reference proteome</keyword>
<dbReference type="Pfam" id="PF04967">
    <property type="entry name" value="HTH_10"/>
    <property type="match status" value="1"/>
</dbReference>
<evidence type="ECO:0000313" key="2">
    <source>
        <dbReference type="EMBL" id="GGM71398.1"/>
    </source>
</evidence>
<reference evidence="2" key="2">
    <citation type="submission" date="2022-09" db="EMBL/GenBank/DDBJ databases">
        <authorList>
            <person name="Sun Q."/>
            <person name="Ohkuma M."/>
        </authorList>
    </citation>
    <scope>NUCLEOTIDE SEQUENCE</scope>
    <source>
        <strain evidence="2">JCM 13583</strain>
    </source>
</reference>
<feature type="domain" description="HTH bat-type" evidence="1">
    <location>
        <begin position="159"/>
        <end position="210"/>
    </location>
</feature>
<evidence type="ECO:0000259" key="1">
    <source>
        <dbReference type="Pfam" id="PF04967"/>
    </source>
</evidence>
<gene>
    <name evidence="2" type="ORF">GCM10007108_06890</name>
</gene>
<name>A0AA37F965_9ARCH</name>
<organism evidence="2 3">
    <name type="scientific">Thermogymnomonas acidicola</name>
    <dbReference type="NCBI Taxonomy" id="399579"/>
    <lineage>
        <taxon>Archaea</taxon>
        <taxon>Methanobacteriati</taxon>
        <taxon>Thermoplasmatota</taxon>
        <taxon>Thermoplasmata</taxon>
        <taxon>Thermoplasmatales</taxon>
        <taxon>Thermogymnomonas</taxon>
    </lineage>
</organism>
<accession>A0AA37F965</accession>
<reference evidence="2" key="1">
    <citation type="journal article" date="2014" name="Int. J. Syst. Evol. Microbiol.">
        <title>Complete genome sequence of Corynebacterium casei LMG S-19264T (=DSM 44701T), isolated from a smear-ripened cheese.</title>
        <authorList>
            <consortium name="US DOE Joint Genome Institute (JGI-PGF)"/>
            <person name="Walter F."/>
            <person name="Albersmeier A."/>
            <person name="Kalinowski J."/>
            <person name="Ruckert C."/>
        </authorList>
    </citation>
    <scope>NUCLEOTIDE SEQUENCE</scope>
    <source>
        <strain evidence="2">JCM 13583</strain>
    </source>
</reference>
<dbReference type="InterPro" id="IPR007050">
    <property type="entry name" value="HTH_bacterioopsin"/>
</dbReference>
<dbReference type="RefSeq" id="WP_188680335.1">
    <property type="nucleotide sequence ID" value="NZ_BMNY01000001.1"/>
</dbReference>
<sequence length="218" mass="24246">MYLLDFTVRSSCGLSAVATRTDASLFILDVFRMEPSVNSVAALTLSRDLGEIRKALSSDFTKFRIEADRKATLITGRKKGHGVMDAIILGGGTLVFPVIATGGTERFRVIVSSRGDAEGIMSSVERLNDIEAYTYQRCSAHEALELMTLRGFTPYALGLTETEWRIMKSAYLHGFYSWPRELDADSIGSMFNISKVTALYHLRRAEGKIVRAIVERFT</sequence>
<evidence type="ECO:0000313" key="3">
    <source>
        <dbReference type="Proteomes" id="UP000632195"/>
    </source>
</evidence>
<dbReference type="AlphaFoldDB" id="A0AA37F965"/>
<proteinExistence type="predicted"/>
<comment type="caution">
    <text evidence="2">The sequence shown here is derived from an EMBL/GenBank/DDBJ whole genome shotgun (WGS) entry which is preliminary data.</text>
</comment>
<dbReference type="PANTHER" id="PTHR34236">
    <property type="entry name" value="DIMETHYL SULFOXIDE REDUCTASE TRANSCRIPTIONAL ACTIVATOR"/>
    <property type="match status" value="1"/>
</dbReference>
<dbReference type="PANTHER" id="PTHR34236:SF1">
    <property type="entry name" value="DIMETHYL SULFOXIDE REDUCTASE TRANSCRIPTIONAL ACTIVATOR"/>
    <property type="match status" value="1"/>
</dbReference>
<protein>
    <recommendedName>
        <fullName evidence="1">HTH bat-type domain-containing protein</fullName>
    </recommendedName>
</protein>
<dbReference type="EMBL" id="BMNY01000001">
    <property type="protein sequence ID" value="GGM71398.1"/>
    <property type="molecule type" value="Genomic_DNA"/>
</dbReference>